<dbReference type="GO" id="GO:0000723">
    <property type="term" value="P:telomere maintenance"/>
    <property type="evidence" value="ECO:0007669"/>
    <property type="project" value="InterPro"/>
</dbReference>
<evidence type="ECO:0000313" key="4">
    <source>
        <dbReference type="Proteomes" id="UP000266188"/>
    </source>
</evidence>
<feature type="compositionally biased region" description="Basic and acidic residues" evidence="1">
    <location>
        <begin position="294"/>
        <end position="306"/>
    </location>
</feature>
<dbReference type="Pfam" id="PF02765">
    <property type="entry name" value="POT1"/>
    <property type="match status" value="1"/>
</dbReference>
<evidence type="ECO:0000259" key="2">
    <source>
        <dbReference type="SMART" id="SM00976"/>
    </source>
</evidence>
<feature type="compositionally biased region" description="Acidic residues" evidence="1">
    <location>
        <begin position="35"/>
        <end position="58"/>
    </location>
</feature>
<organism evidence="3 4">
    <name type="scientific">Aspergillus sclerotialis</name>
    <dbReference type="NCBI Taxonomy" id="2070753"/>
    <lineage>
        <taxon>Eukaryota</taxon>
        <taxon>Fungi</taxon>
        <taxon>Dikarya</taxon>
        <taxon>Ascomycota</taxon>
        <taxon>Pezizomycotina</taxon>
        <taxon>Eurotiomycetes</taxon>
        <taxon>Eurotiomycetidae</taxon>
        <taxon>Eurotiales</taxon>
        <taxon>Aspergillaceae</taxon>
        <taxon>Aspergillus</taxon>
        <taxon>Aspergillus subgen. Polypaecilum</taxon>
    </lineage>
</organism>
<comment type="caution">
    <text evidence="3">The sequence shown here is derived from an EMBL/GenBank/DDBJ whole genome shotgun (WGS) entry which is preliminary data.</text>
</comment>
<dbReference type="SMART" id="SM00976">
    <property type="entry name" value="Telo_bind"/>
    <property type="match status" value="1"/>
</dbReference>
<dbReference type="EMBL" id="MVGC01000419">
    <property type="protein sequence ID" value="RJE19322.1"/>
    <property type="molecule type" value="Genomic_DNA"/>
</dbReference>
<gene>
    <name evidence="3" type="ORF">PHISCL_08332</name>
</gene>
<dbReference type="GO" id="GO:0000781">
    <property type="term" value="C:chromosome, telomeric region"/>
    <property type="evidence" value="ECO:0007669"/>
    <property type="project" value="InterPro"/>
</dbReference>
<feature type="region of interest" description="Disordered" evidence="1">
    <location>
        <begin position="277"/>
        <end position="315"/>
    </location>
</feature>
<feature type="domain" description="Telomeric single stranded DNA binding POT1/Cdc13" evidence="2">
    <location>
        <begin position="329"/>
        <end position="461"/>
    </location>
</feature>
<feature type="region of interest" description="Disordered" evidence="1">
    <location>
        <begin position="1"/>
        <end position="208"/>
    </location>
</feature>
<dbReference type="AlphaFoldDB" id="A0A3A2Z885"/>
<evidence type="ECO:0000313" key="3">
    <source>
        <dbReference type="EMBL" id="RJE19322.1"/>
    </source>
</evidence>
<dbReference type="SUPFAM" id="SSF50249">
    <property type="entry name" value="Nucleic acid-binding proteins"/>
    <property type="match status" value="1"/>
</dbReference>
<protein>
    <recommendedName>
        <fullName evidence="2">Telomeric single stranded DNA binding POT1/Cdc13 domain-containing protein</fullName>
    </recommendedName>
</protein>
<dbReference type="GO" id="GO:0003677">
    <property type="term" value="F:DNA binding"/>
    <property type="evidence" value="ECO:0007669"/>
    <property type="project" value="InterPro"/>
</dbReference>
<reference evidence="4" key="1">
    <citation type="submission" date="2017-02" db="EMBL/GenBank/DDBJ databases">
        <authorList>
            <person name="Tafer H."/>
            <person name="Lopandic K."/>
        </authorList>
    </citation>
    <scope>NUCLEOTIDE SEQUENCE [LARGE SCALE GENOMIC DNA]</scope>
    <source>
        <strain evidence="4">CBS 366.77</strain>
    </source>
</reference>
<keyword evidence="4" id="KW-1185">Reference proteome</keyword>
<sequence>MEAEQMEAEQMKGKKAGSEEVEDKPAEDKQMDVSIVDDEQAQDEQIEDYQVEAEDEPMENTWNESANAPVQADSGSFAPIQKKPISLVDEERPSSLDLATNEHGLTLGSSVRQPSAPPEPTTDVDLAIDPNLLESTPDDEHPLPRKPAEQEMDYVEVRQRVPERSPEHSGQHEQLDHSAWLDGANDSKAFSAPEDQQVATPDGSQDVGVSHQFLTTDAIDEAPLTPQYTQEELLHSTLQHQLYASASASKDAVSSAEQSPEPDPFVIAREDFSDAPAEDMETQGYPGEDGLFSGEKDGDRSPEVPERYFSPTAGSDRDALSLRTKLTGLTPLAALADNIGSSTDSISVICEVSSTILADPEKSEQVLTFQLTDPSMAGTPLLAQITQPYNETLPQLAEGDAILLRNFKVHGLNRCVMIASSDTSSWAVFRGAEEAAQIAGPLSEYNTDEHAYASSIRQWYYEVGAAMVADNQLQASIEMASLEGSPASSASVSDEESIGSPIPDTLGGSGSPSVRKRRRRKRKHRKITIHELRDGRKYAQVGSPSDKGNIHQLRDGTVYANL</sequence>
<proteinExistence type="predicted"/>
<feature type="compositionally biased region" description="Basic residues" evidence="1">
    <location>
        <begin position="514"/>
        <end position="527"/>
    </location>
</feature>
<name>A0A3A2Z885_9EURO</name>
<dbReference type="InterPro" id="IPR011564">
    <property type="entry name" value="Telomer_end-bd_POT1/Cdc13"/>
</dbReference>
<feature type="compositionally biased region" description="Basic and acidic residues" evidence="1">
    <location>
        <begin position="138"/>
        <end position="176"/>
    </location>
</feature>
<feature type="region of interest" description="Disordered" evidence="1">
    <location>
        <begin position="486"/>
        <end position="562"/>
    </location>
</feature>
<dbReference type="Gene3D" id="2.40.50.140">
    <property type="entry name" value="Nucleic acid-binding proteins"/>
    <property type="match status" value="1"/>
</dbReference>
<dbReference type="OrthoDB" id="5363079at2759"/>
<feature type="compositionally biased region" description="Basic and acidic residues" evidence="1">
    <location>
        <begin position="528"/>
        <end position="537"/>
    </location>
</feature>
<accession>A0A3A2Z885</accession>
<dbReference type="Proteomes" id="UP000266188">
    <property type="component" value="Unassembled WGS sequence"/>
</dbReference>
<evidence type="ECO:0000256" key="1">
    <source>
        <dbReference type="SAM" id="MobiDB-lite"/>
    </source>
</evidence>
<dbReference type="InterPro" id="IPR012340">
    <property type="entry name" value="NA-bd_OB-fold"/>
</dbReference>
<feature type="compositionally biased region" description="Basic and acidic residues" evidence="1">
    <location>
        <begin position="9"/>
        <end position="31"/>
    </location>
</feature>